<keyword evidence="3" id="KW-1185">Reference proteome</keyword>
<feature type="compositionally biased region" description="Polar residues" evidence="1">
    <location>
        <begin position="93"/>
        <end position="104"/>
    </location>
</feature>
<feature type="compositionally biased region" description="Basic and acidic residues" evidence="1">
    <location>
        <begin position="106"/>
        <end position="116"/>
    </location>
</feature>
<comment type="caution">
    <text evidence="2">The sequence shown here is derived from an EMBL/GenBank/DDBJ whole genome shotgun (WGS) entry which is preliminary data.</text>
</comment>
<feature type="region of interest" description="Disordered" evidence="1">
    <location>
        <begin position="93"/>
        <end position="116"/>
    </location>
</feature>
<protein>
    <submittedName>
        <fullName evidence="2">PqqD family protein</fullName>
    </submittedName>
</protein>
<dbReference type="EMBL" id="JAMQAW010000105">
    <property type="protein sequence ID" value="MCM2394311.1"/>
    <property type="molecule type" value="Genomic_DNA"/>
</dbReference>
<dbReference type="Proteomes" id="UP001431429">
    <property type="component" value="Unassembled WGS sequence"/>
</dbReference>
<evidence type="ECO:0000256" key="1">
    <source>
        <dbReference type="SAM" id="MobiDB-lite"/>
    </source>
</evidence>
<sequence>MSETIEGGRAAFQPGTVVQQGLGVKGLNVDGEVVLYDALRNKSYRLNASGAEIWHFLRQSLTFSVIANAFPAIETERLISFLSGLAERDLIGTNRSVSTHSQSKGRAYEQRPTGDH</sequence>
<proteinExistence type="predicted"/>
<organism evidence="2 3">
    <name type="scientific">Streptomyces albipurpureus</name>
    <dbReference type="NCBI Taxonomy" id="2897419"/>
    <lineage>
        <taxon>Bacteria</taxon>
        <taxon>Bacillati</taxon>
        <taxon>Actinomycetota</taxon>
        <taxon>Actinomycetes</taxon>
        <taxon>Kitasatosporales</taxon>
        <taxon>Streptomycetaceae</taxon>
        <taxon>Streptomyces</taxon>
    </lineage>
</organism>
<dbReference type="RefSeq" id="WP_250924591.1">
    <property type="nucleotide sequence ID" value="NZ_JAMQAW010000105.1"/>
</dbReference>
<evidence type="ECO:0000313" key="2">
    <source>
        <dbReference type="EMBL" id="MCM2394311.1"/>
    </source>
</evidence>
<evidence type="ECO:0000313" key="3">
    <source>
        <dbReference type="Proteomes" id="UP001431429"/>
    </source>
</evidence>
<gene>
    <name evidence="2" type="ORF">NBG84_39615</name>
</gene>
<reference evidence="2" key="1">
    <citation type="submission" date="2022-06" db="EMBL/GenBank/DDBJ databases">
        <title>Genome public.</title>
        <authorList>
            <person name="Sun Q."/>
        </authorList>
    </citation>
    <scope>NUCLEOTIDE SEQUENCE</scope>
    <source>
        <strain evidence="2">CWNU-1</strain>
    </source>
</reference>
<name>A0ABT0V1C2_9ACTN</name>
<accession>A0ABT0V1C2</accession>